<feature type="domain" description="Calponin-homology (CH)" evidence="3">
    <location>
        <begin position="9"/>
        <end position="123"/>
    </location>
</feature>
<protein>
    <submittedName>
        <fullName evidence="4">Plastin-2-like</fullName>
    </submittedName>
</protein>
<dbReference type="Proteomes" id="UP000735302">
    <property type="component" value="Unassembled WGS sequence"/>
</dbReference>
<dbReference type="InterPro" id="IPR039959">
    <property type="entry name" value="Fimbrin/Plastin"/>
</dbReference>
<accession>A0AAV4A3R2</accession>
<dbReference type="PANTHER" id="PTHR19961">
    <property type="entry name" value="FIMBRIN/PLASTIN"/>
    <property type="match status" value="1"/>
</dbReference>
<dbReference type="GO" id="GO:0005884">
    <property type="term" value="C:actin filament"/>
    <property type="evidence" value="ECO:0007669"/>
    <property type="project" value="TreeGrafter"/>
</dbReference>
<gene>
    <name evidence="4" type="ORF">PoB_002779300</name>
</gene>
<keyword evidence="5" id="KW-1185">Reference proteome</keyword>
<evidence type="ECO:0000313" key="5">
    <source>
        <dbReference type="Proteomes" id="UP000735302"/>
    </source>
</evidence>
<evidence type="ECO:0000256" key="2">
    <source>
        <dbReference type="ARBA" id="ARBA00023203"/>
    </source>
</evidence>
<evidence type="ECO:0000313" key="4">
    <source>
        <dbReference type="EMBL" id="GFO01288.1"/>
    </source>
</evidence>
<keyword evidence="2" id="KW-0009">Actin-binding</keyword>
<dbReference type="GO" id="GO:0051015">
    <property type="term" value="F:actin filament binding"/>
    <property type="evidence" value="ECO:0007669"/>
    <property type="project" value="InterPro"/>
</dbReference>
<dbReference type="GO" id="GO:0005737">
    <property type="term" value="C:cytoplasm"/>
    <property type="evidence" value="ECO:0007669"/>
    <property type="project" value="TreeGrafter"/>
</dbReference>
<evidence type="ECO:0000256" key="1">
    <source>
        <dbReference type="ARBA" id="ARBA00022737"/>
    </source>
</evidence>
<proteinExistence type="predicted"/>
<dbReference type="AlphaFoldDB" id="A0AAV4A3R2"/>
<sequence length="134" mass="14891">MKAYTFSILRAVSTNSKVANECVKNKVDEHTRSSKFGDPSLSDATTVLNLVEKIRPGAVDWDLEKAAQSDEEKLANAVMLSYHYQHCSQNSSKSVQYVLPEDFVEVNEKMMLTIFASLMVRGISNSSSNGQKSH</sequence>
<dbReference type="GO" id="GO:0051639">
    <property type="term" value="P:actin filament network formation"/>
    <property type="evidence" value="ECO:0007669"/>
    <property type="project" value="TreeGrafter"/>
</dbReference>
<dbReference type="EMBL" id="BLXT01003273">
    <property type="protein sequence ID" value="GFO01288.1"/>
    <property type="molecule type" value="Genomic_DNA"/>
</dbReference>
<dbReference type="GO" id="GO:0032432">
    <property type="term" value="C:actin filament bundle"/>
    <property type="evidence" value="ECO:0007669"/>
    <property type="project" value="TreeGrafter"/>
</dbReference>
<reference evidence="4 5" key="1">
    <citation type="journal article" date="2021" name="Elife">
        <title>Chloroplast acquisition without the gene transfer in kleptoplastic sea slugs, Plakobranchus ocellatus.</title>
        <authorList>
            <person name="Maeda T."/>
            <person name="Takahashi S."/>
            <person name="Yoshida T."/>
            <person name="Shimamura S."/>
            <person name="Takaki Y."/>
            <person name="Nagai Y."/>
            <person name="Toyoda A."/>
            <person name="Suzuki Y."/>
            <person name="Arimoto A."/>
            <person name="Ishii H."/>
            <person name="Satoh N."/>
            <person name="Nishiyama T."/>
            <person name="Hasebe M."/>
            <person name="Maruyama T."/>
            <person name="Minagawa J."/>
            <person name="Obokata J."/>
            <person name="Shigenobu S."/>
        </authorList>
    </citation>
    <scope>NUCLEOTIDE SEQUENCE [LARGE SCALE GENOMIC DNA]</scope>
</reference>
<dbReference type="InterPro" id="IPR036872">
    <property type="entry name" value="CH_dom_sf"/>
</dbReference>
<dbReference type="InterPro" id="IPR001715">
    <property type="entry name" value="CH_dom"/>
</dbReference>
<dbReference type="Gene3D" id="1.10.418.10">
    <property type="entry name" value="Calponin-like domain"/>
    <property type="match status" value="1"/>
</dbReference>
<keyword evidence="1" id="KW-0677">Repeat</keyword>
<dbReference type="Pfam" id="PF00307">
    <property type="entry name" value="CH"/>
    <property type="match status" value="1"/>
</dbReference>
<comment type="caution">
    <text evidence="4">The sequence shown here is derived from an EMBL/GenBank/DDBJ whole genome shotgun (WGS) entry which is preliminary data.</text>
</comment>
<dbReference type="GO" id="GO:0051017">
    <property type="term" value="P:actin filament bundle assembly"/>
    <property type="evidence" value="ECO:0007669"/>
    <property type="project" value="InterPro"/>
</dbReference>
<dbReference type="PROSITE" id="PS50021">
    <property type="entry name" value="CH"/>
    <property type="match status" value="1"/>
</dbReference>
<dbReference type="SUPFAM" id="SSF47576">
    <property type="entry name" value="Calponin-homology domain, CH-domain"/>
    <property type="match status" value="1"/>
</dbReference>
<evidence type="ECO:0000259" key="3">
    <source>
        <dbReference type="PROSITE" id="PS50021"/>
    </source>
</evidence>
<name>A0AAV4A3R2_9GAST</name>
<dbReference type="PANTHER" id="PTHR19961:SF18">
    <property type="entry name" value="FI19014P1"/>
    <property type="match status" value="1"/>
</dbReference>
<organism evidence="4 5">
    <name type="scientific">Plakobranchus ocellatus</name>
    <dbReference type="NCBI Taxonomy" id="259542"/>
    <lineage>
        <taxon>Eukaryota</taxon>
        <taxon>Metazoa</taxon>
        <taxon>Spiralia</taxon>
        <taxon>Lophotrochozoa</taxon>
        <taxon>Mollusca</taxon>
        <taxon>Gastropoda</taxon>
        <taxon>Heterobranchia</taxon>
        <taxon>Euthyneura</taxon>
        <taxon>Panpulmonata</taxon>
        <taxon>Sacoglossa</taxon>
        <taxon>Placobranchoidea</taxon>
        <taxon>Plakobranchidae</taxon>
        <taxon>Plakobranchus</taxon>
    </lineage>
</organism>